<accession>A0A2U3LB16</accession>
<protein>
    <submittedName>
        <fullName evidence="1">Uncharacterized protein</fullName>
    </submittedName>
</protein>
<dbReference type="AlphaFoldDB" id="A0A2U3LB16"/>
<reference evidence="2" key="1">
    <citation type="submission" date="2018-02" db="EMBL/GenBank/DDBJ databases">
        <authorList>
            <person name="Hausmann B."/>
        </authorList>
    </citation>
    <scope>NUCLEOTIDE SEQUENCE [LARGE SCALE GENOMIC DNA]</scope>
    <source>
        <strain evidence="2">Peat soil MAG SbF1</strain>
    </source>
</reference>
<dbReference type="Proteomes" id="UP000238916">
    <property type="component" value="Unassembled WGS sequence"/>
</dbReference>
<evidence type="ECO:0000313" key="1">
    <source>
        <dbReference type="EMBL" id="SPF49117.1"/>
    </source>
</evidence>
<evidence type="ECO:0000313" key="2">
    <source>
        <dbReference type="Proteomes" id="UP000238916"/>
    </source>
</evidence>
<sequence length="45" mass="5165">MFMAKLLLLLKKSPIMNKKVLYALRKVLFVYGLRLGACTPSLFSF</sequence>
<gene>
    <name evidence="1" type="ORF">SBF1_4300001</name>
</gene>
<dbReference type="EMBL" id="OMOF01000369">
    <property type="protein sequence ID" value="SPF49117.1"/>
    <property type="molecule type" value="Genomic_DNA"/>
</dbReference>
<organism evidence="1 2">
    <name type="scientific">Candidatus Desulfosporosinus infrequens</name>
    <dbReference type="NCBI Taxonomy" id="2043169"/>
    <lineage>
        <taxon>Bacteria</taxon>
        <taxon>Bacillati</taxon>
        <taxon>Bacillota</taxon>
        <taxon>Clostridia</taxon>
        <taxon>Eubacteriales</taxon>
        <taxon>Desulfitobacteriaceae</taxon>
        <taxon>Desulfosporosinus</taxon>
    </lineage>
</organism>
<proteinExistence type="predicted"/>
<name>A0A2U3LB16_9FIRM</name>